<protein>
    <submittedName>
        <fullName evidence="2">Uncharacterized protein</fullName>
    </submittedName>
</protein>
<name>A0A368F9L0_ANCCA</name>
<feature type="transmembrane region" description="Helical" evidence="1">
    <location>
        <begin position="7"/>
        <end position="25"/>
    </location>
</feature>
<reference evidence="2 3" key="1">
    <citation type="submission" date="2014-10" db="EMBL/GenBank/DDBJ databases">
        <title>Draft genome of the hookworm Ancylostoma caninum.</title>
        <authorList>
            <person name="Mitreva M."/>
        </authorList>
    </citation>
    <scope>NUCLEOTIDE SEQUENCE [LARGE SCALE GENOMIC DNA]</scope>
    <source>
        <strain evidence="2 3">Baltimore</strain>
    </source>
</reference>
<comment type="caution">
    <text evidence="2">The sequence shown here is derived from an EMBL/GenBank/DDBJ whole genome shotgun (WGS) entry which is preliminary data.</text>
</comment>
<organism evidence="2 3">
    <name type="scientific">Ancylostoma caninum</name>
    <name type="common">Dog hookworm</name>
    <dbReference type="NCBI Taxonomy" id="29170"/>
    <lineage>
        <taxon>Eukaryota</taxon>
        <taxon>Metazoa</taxon>
        <taxon>Ecdysozoa</taxon>
        <taxon>Nematoda</taxon>
        <taxon>Chromadorea</taxon>
        <taxon>Rhabditida</taxon>
        <taxon>Rhabditina</taxon>
        <taxon>Rhabditomorpha</taxon>
        <taxon>Strongyloidea</taxon>
        <taxon>Ancylostomatidae</taxon>
        <taxon>Ancylostomatinae</taxon>
        <taxon>Ancylostoma</taxon>
    </lineage>
</organism>
<dbReference type="EMBL" id="JOJR01002289">
    <property type="protein sequence ID" value="RCN28836.1"/>
    <property type="molecule type" value="Genomic_DNA"/>
</dbReference>
<sequence>MIQTVRLFGFFLWVRLPASFISFHLRLRLPATSFVSIVIWFILSLSTWSNLWLHLETCWSSSDFGICRCRRIQWRRYSRDSQQTWTNWVSIPHVLLTNWYVQSPYGSLPNGPYYWQPSAGAPYERVSVGGLLL</sequence>
<dbReference type="AlphaFoldDB" id="A0A368F9L0"/>
<keyword evidence="1" id="KW-0472">Membrane</keyword>
<evidence type="ECO:0000313" key="3">
    <source>
        <dbReference type="Proteomes" id="UP000252519"/>
    </source>
</evidence>
<dbReference type="OrthoDB" id="5874616at2759"/>
<dbReference type="Proteomes" id="UP000252519">
    <property type="component" value="Unassembled WGS sequence"/>
</dbReference>
<gene>
    <name evidence="2" type="ORF">ANCCAN_25415</name>
</gene>
<keyword evidence="3" id="KW-1185">Reference proteome</keyword>
<keyword evidence="1" id="KW-0812">Transmembrane</keyword>
<feature type="transmembrane region" description="Helical" evidence="1">
    <location>
        <begin position="31"/>
        <end position="53"/>
    </location>
</feature>
<evidence type="ECO:0000313" key="2">
    <source>
        <dbReference type="EMBL" id="RCN28836.1"/>
    </source>
</evidence>
<proteinExistence type="predicted"/>
<accession>A0A368F9L0</accession>
<keyword evidence="1" id="KW-1133">Transmembrane helix</keyword>
<evidence type="ECO:0000256" key="1">
    <source>
        <dbReference type="SAM" id="Phobius"/>
    </source>
</evidence>